<gene>
    <name evidence="5" type="ORF">Pmar_PMAR011632</name>
</gene>
<keyword evidence="2" id="KW-0865">Zymogen</keyword>
<accession>C5LCB8</accession>
<dbReference type="InterPro" id="IPR038765">
    <property type="entry name" value="Papain-like_cys_pep_sf"/>
</dbReference>
<evidence type="ECO:0000259" key="4">
    <source>
        <dbReference type="SMART" id="SM00645"/>
    </source>
</evidence>
<dbReference type="EMBL" id="GG680918">
    <property type="protein sequence ID" value="EER05601.1"/>
    <property type="molecule type" value="Genomic_DNA"/>
</dbReference>
<feature type="domain" description="Peptidase C1A papain C-terminal" evidence="4">
    <location>
        <begin position="145"/>
        <end position="399"/>
    </location>
</feature>
<evidence type="ECO:0000256" key="1">
    <source>
        <dbReference type="ARBA" id="ARBA00008455"/>
    </source>
</evidence>
<dbReference type="OrthoDB" id="640249at2759"/>
<evidence type="ECO:0000313" key="5">
    <source>
        <dbReference type="EMBL" id="EER05601.1"/>
    </source>
</evidence>
<feature type="signal peptide" evidence="3">
    <location>
        <begin position="1"/>
        <end position="19"/>
    </location>
</feature>
<sequence length="455" mass="50790">MSKSFLLLSLCVLMSQIRGDISNLRGVFDKIKQQSRSVYTPDEDSQHFSRFKNELEEKILHEDVSIEYLTESFNNTKPALLQSMVDKINSMQQSWTASKDQPPFKGMSIKDLPAGCSNDTMFSSTLDEGGENRLLGPTNPVLTTLPSSFDARQKFASCADVIGHVREQGECNNCWASAAVGMFNDRVCIKSGGRITDILSLGYLTSCCNRANGCPKSNGCMFGSVPEGLNFMKNHGLVTGGEYKPPEELGNDDGCWPYPFPKCNHVPGLESKYPRCAQVRDLPACATTCPNKAYGTSMQKDTHRAKSWGRLPIGPEKIKQEIFDNGPVAAMMTLYEDFRFYKSGVYVHKTGQMLAAHTLKLIGWGVESGQEYWLAVNAWNEEWGDHGMIKLASSVYFVRMTRIWIRAVTEKAELSCIDKYIKASERSELAEETPRMMVIDSHNHGSDKTQHKCSS</sequence>
<feature type="chain" id="PRO_5018647738" evidence="3">
    <location>
        <begin position="20"/>
        <end position="455"/>
    </location>
</feature>
<evidence type="ECO:0000313" key="6">
    <source>
        <dbReference type="Proteomes" id="UP000007800"/>
    </source>
</evidence>
<dbReference type="Pfam" id="PF00112">
    <property type="entry name" value="Peptidase_C1"/>
    <property type="match status" value="1"/>
</dbReference>
<dbReference type="PANTHER" id="PTHR12411">
    <property type="entry name" value="CYSTEINE PROTEASE FAMILY C1-RELATED"/>
    <property type="match status" value="1"/>
</dbReference>
<dbReference type="GeneID" id="9042351"/>
<keyword evidence="6" id="KW-1185">Reference proteome</keyword>
<dbReference type="InterPro" id="IPR000668">
    <property type="entry name" value="Peptidase_C1A_C"/>
</dbReference>
<dbReference type="RefSeq" id="XP_002773785.1">
    <property type="nucleotide sequence ID" value="XM_002773739.1"/>
</dbReference>
<organism evidence="6">
    <name type="scientific">Perkinsus marinus (strain ATCC 50983 / TXsc)</name>
    <dbReference type="NCBI Taxonomy" id="423536"/>
    <lineage>
        <taxon>Eukaryota</taxon>
        <taxon>Sar</taxon>
        <taxon>Alveolata</taxon>
        <taxon>Perkinsozoa</taxon>
        <taxon>Perkinsea</taxon>
        <taxon>Perkinsida</taxon>
        <taxon>Perkinsidae</taxon>
        <taxon>Perkinsus</taxon>
    </lineage>
</organism>
<dbReference type="Gene3D" id="3.90.70.10">
    <property type="entry name" value="Cysteine proteinases"/>
    <property type="match status" value="1"/>
</dbReference>
<dbReference type="SUPFAM" id="SSF54001">
    <property type="entry name" value="Cysteine proteinases"/>
    <property type="match status" value="1"/>
</dbReference>
<dbReference type="GO" id="GO:0006508">
    <property type="term" value="P:proteolysis"/>
    <property type="evidence" value="ECO:0007669"/>
    <property type="project" value="InterPro"/>
</dbReference>
<dbReference type="InParanoid" id="C5LCB8"/>
<evidence type="ECO:0000256" key="3">
    <source>
        <dbReference type="SAM" id="SignalP"/>
    </source>
</evidence>
<reference evidence="5 6" key="1">
    <citation type="submission" date="2008-07" db="EMBL/GenBank/DDBJ databases">
        <authorList>
            <person name="El-Sayed N."/>
            <person name="Caler E."/>
            <person name="Inman J."/>
            <person name="Amedeo P."/>
            <person name="Hass B."/>
            <person name="Wortman J."/>
        </authorList>
    </citation>
    <scope>NUCLEOTIDE SEQUENCE [LARGE SCALE GENOMIC DNA]</scope>
    <source>
        <strain evidence="6">ATCC 50983 / TXsc</strain>
    </source>
</reference>
<dbReference type="Proteomes" id="UP000007800">
    <property type="component" value="Unassembled WGS sequence"/>
</dbReference>
<dbReference type="GO" id="GO:0008234">
    <property type="term" value="F:cysteine-type peptidase activity"/>
    <property type="evidence" value="ECO:0007669"/>
    <property type="project" value="InterPro"/>
</dbReference>
<proteinExistence type="inferred from homology"/>
<dbReference type="InterPro" id="IPR013128">
    <property type="entry name" value="Peptidase_C1A"/>
</dbReference>
<dbReference type="AlphaFoldDB" id="C5LCB8"/>
<dbReference type="SMART" id="SM00645">
    <property type="entry name" value="Pept_C1"/>
    <property type="match status" value="1"/>
</dbReference>
<dbReference type="OMA" id="MMVIDSH"/>
<protein>
    <submittedName>
        <fullName evidence="5">Cathepsin B, putative</fullName>
    </submittedName>
</protein>
<keyword evidence="3" id="KW-0732">Signal</keyword>
<dbReference type="CDD" id="cd02620">
    <property type="entry name" value="Peptidase_C1A_CathepsinB"/>
    <property type="match status" value="1"/>
</dbReference>
<evidence type="ECO:0000256" key="2">
    <source>
        <dbReference type="ARBA" id="ARBA00023145"/>
    </source>
</evidence>
<comment type="similarity">
    <text evidence="1">Belongs to the peptidase C1 family.</text>
</comment>
<name>C5LCB8_PERM5</name>